<feature type="compositionally biased region" description="Basic and acidic residues" evidence="1">
    <location>
        <begin position="79"/>
        <end position="101"/>
    </location>
</feature>
<dbReference type="AlphaFoldDB" id="X1FL27"/>
<proteinExistence type="predicted"/>
<evidence type="ECO:0000313" key="2">
    <source>
        <dbReference type="EMBL" id="GAH46391.1"/>
    </source>
</evidence>
<evidence type="ECO:0000256" key="1">
    <source>
        <dbReference type="SAM" id="MobiDB-lite"/>
    </source>
</evidence>
<reference evidence="2" key="1">
    <citation type="journal article" date="2014" name="Front. Microbiol.">
        <title>High frequency of phylogenetically diverse reductive dehalogenase-homologous genes in deep subseafloor sedimentary metagenomes.</title>
        <authorList>
            <person name="Kawai M."/>
            <person name="Futagami T."/>
            <person name="Toyoda A."/>
            <person name="Takaki Y."/>
            <person name="Nishi S."/>
            <person name="Hori S."/>
            <person name="Arai W."/>
            <person name="Tsubouchi T."/>
            <person name="Morono Y."/>
            <person name="Uchiyama I."/>
            <person name="Ito T."/>
            <person name="Fujiyama A."/>
            <person name="Inagaki F."/>
            <person name="Takami H."/>
        </authorList>
    </citation>
    <scope>NUCLEOTIDE SEQUENCE</scope>
    <source>
        <strain evidence="2">Expedition CK06-06</strain>
    </source>
</reference>
<comment type="caution">
    <text evidence="2">The sequence shown here is derived from an EMBL/GenBank/DDBJ whole genome shotgun (WGS) entry which is preliminary data.</text>
</comment>
<gene>
    <name evidence="2" type="ORF">S03H2_12293</name>
</gene>
<feature type="region of interest" description="Disordered" evidence="1">
    <location>
        <begin position="1"/>
        <end position="30"/>
    </location>
</feature>
<accession>X1FL27</accession>
<protein>
    <submittedName>
        <fullName evidence="2">Uncharacterized protein</fullName>
    </submittedName>
</protein>
<dbReference type="EMBL" id="BARU01006257">
    <property type="protein sequence ID" value="GAH46391.1"/>
    <property type="molecule type" value="Genomic_DNA"/>
</dbReference>
<sequence>MSDAGGAEGNGDYDYDLSEPSPDLGYGDDYGGAYDYDYEAFDEGLDIGLSGPDVSGYDVEPVGPEQQPGGGKGGAGEMQPKKEAPLEVAKPEEPAKEEKPAITRAKRRRSLLTEEEGGVLRKPPVYRRSILGRV</sequence>
<feature type="region of interest" description="Disordered" evidence="1">
    <location>
        <begin position="44"/>
        <end position="110"/>
    </location>
</feature>
<organism evidence="2">
    <name type="scientific">marine sediment metagenome</name>
    <dbReference type="NCBI Taxonomy" id="412755"/>
    <lineage>
        <taxon>unclassified sequences</taxon>
        <taxon>metagenomes</taxon>
        <taxon>ecological metagenomes</taxon>
    </lineage>
</organism>
<name>X1FL27_9ZZZZ</name>